<dbReference type="AlphaFoldDB" id="A0A2G8LDU9"/>
<dbReference type="GO" id="GO:0004659">
    <property type="term" value="F:prenyltransferase activity"/>
    <property type="evidence" value="ECO:0007669"/>
    <property type="project" value="InterPro"/>
</dbReference>
<dbReference type="PANTHER" id="PTHR12001:SF55">
    <property type="entry name" value="ALL TRANS-POLYPRENYL-DIPHOSPHATE SYNTHASE PDSS2"/>
    <property type="match status" value="1"/>
</dbReference>
<dbReference type="GO" id="GO:0008299">
    <property type="term" value="P:isoprenoid biosynthetic process"/>
    <property type="evidence" value="ECO:0007669"/>
    <property type="project" value="InterPro"/>
</dbReference>
<dbReference type="PANTHER" id="PTHR12001">
    <property type="entry name" value="GERANYLGERANYL PYROPHOSPHATE SYNTHASE"/>
    <property type="match status" value="1"/>
</dbReference>
<name>A0A2G8LDU9_STIJA</name>
<organism evidence="1 2">
    <name type="scientific">Stichopus japonicus</name>
    <name type="common">Sea cucumber</name>
    <dbReference type="NCBI Taxonomy" id="307972"/>
    <lineage>
        <taxon>Eukaryota</taxon>
        <taxon>Metazoa</taxon>
        <taxon>Echinodermata</taxon>
        <taxon>Eleutherozoa</taxon>
        <taxon>Echinozoa</taxon>
        <taxon>Holothuroidea</taxon>
        <taxon>Aspidochirotacea</taxon>
        <taxon>Aspidochirotida</taxon>
        <taxon>Stichopodidae</taxon>
        <taxon>Apostichopus</taxon>
    </lineage>
</organism>
<accession>A0A2G8LDU9</accession>
<keyword evidence="2" id="KW-1185">Reference proteome</keyword>
<comment type="caution">
    <text evidence="1">The sequence shown here is derived from an EMBL/GenBank/DDBJ whole genome shotgun (WGS) entry which is preliminary data.</text>
</comment>
<dbReference type="OrthoDB" id="9983019at2759"/>
<gene>
    <name evidence="1" type="ORF">BSL78_04655</name>
</gene>
<dbReference type="Pfam" id="PF00348">
    <property type="entry name" value="polyprenyl_synt"/>
    <property type="match status" value="1"/>
</dbReference>
<dbReference type="GO" id="GO:0005739">
    <property type="term" value="C:mitochondrion"/>
    <property type="evidence" value="ECO:0007669"/>
    <property type="project" value="TreeGrafter"/>
</dbReference>
<dbReference type="GO" id="GO:0006744">
    <property type="term" value="P:ubiquinone biosynthetic process"/>
    <property type="evidence" value="ECO:0007669"/>
    <property type="project" value="TreeGrafter"/>
</dbReference>
<evidence type="ECO:0000313" key="1">
    <source>
        <dbReference type="EMBL" id="PIK58434.1"/>
    </source>
</evidence>
<reference evidence="1 2" key="1">
    <citation type="journal article" date="2017" name="PLoS Biol.">
        <title>The sea cucumber genome provides insights into morphological evolution and visceral regeneration.</title>
        <authorList>
            <person name="Zhang X."/>
            <person name="Sun L."/>
            <person name="Yuan J."/>
            <person name="Sun Y."/>
            <person name="Gao Y."/>
            <person name="Zhang L."/>
            <person name="Li S."/>
            <person name="Dai H."/>
            <person name="Hamel J.F."/>
            <person name="Liu C."/>
            <person name="Yu Y."/>
            <person name="Liu S."/>
            <person name="Lin W."/>
            <person name="Guo K."/>
            <person name="Jin S."/>
            <person name="Xu P."/>
            <person name="Storey K.B."/>
            <person name="Huan P."/>
            <person name="Zhang T."/>
            <person name="Zhou Y."/>
            <person name="Zhang J."/>
            <person name="Lin C."/>
            <person name="Li X."/>
            <person name="Xing L."/>
            <person name="Huo D."/>
            <person name="Sun M."/>
            <person name="Wang L."/>
            <person name="Mercier A."/>
            <person name="Li F."/>
            <person name="Yang H."/>
            <person name="Xiang J."/>
        </authorList>
    </citation>
    <scope>NUCLEOTIDE SEQUENCE [LARGE SCALE GENOMIC DNA]</scope>
    <source>
        <strain evidence="1">Shaxun</strain>
        <tissue evidence="1">Muscle</tissue>
    </source>
</reference>
<dbReference type="STRING" id="307972.A0A2G8LDU9"/>
<dbReference type="InterPro" id="IPR000092">
    <property type="entry name" value="Polyprenyl_synt"/>
</dbReference>
<dbReference type="Proteomes" id="UP000230750">
    <property type="component" value="Unassembled WGS sequence"/>
</dbReference>
<dbReference type="InterPro" id="IPR008949">
    <property type="entry name" value="Isoprenoid_synthase_dom_sf"/>
</dbReference>
<proteinExistence type="predicted"/>
<evidence type="ECO:0000313" key="2">
    <source>
        <dbReference type="Proteomes" id="UP000230750"/>
    </source>
</evidence>
<sequence>MSLRCLLSDELASVALHLRKLVGTKHPLLQTAKNFLNDGSHSIQMRGLVVLLVAKAAGPSSSVMDPKVPSVSGIHPSQRTLAEITEMIYTAFLVHRGVFDLSNILPSDGPLKDIEFGNKMAVLSGDFLLASSFVGVGQSQKHSRR</sequence>
<protein>
    <submittedName>
        <fullName evidence="1">Prenyl (Decaprenyl) diphosphate synthase, subunit 2</fullName>
    </submittedName>
</protein>
<dbReference type="SUPFAM" id="SSF48576">
    <property type="entry name" value="Terpenoid synthases"/>
    <property type="match status" value="1"/>
</dbReference>
<dbReference type="EMBL" id="MRZV01000113">
    <property type="protein sequence ID" value="PIK58434.1"/>
    <property type="molecule type" value="Genomic_DNA"/>
</dbReference>
<dbReference type="Gene3D" id="1.10.600.10">
    <property type="entry name" value="Farnesyl Diphosphate Synthase"/>
    <property type="match status" value="1"/>
</dbReference>
<dbReference type="GO" id="GO:1990234">
    <property type="term" value="C:transferase complex"/>
    <property type="evidence" value="ECO:0007669"/>
    <property type="project" value="TreeGrafter"/>
</dbReference>